<dbReference type="RefSeq" id="WP_226187002.1">
    <property type="nucleotide sequence ID" value="NZ_JAJADQ010000007.1"/>
</dbReference>
<dbReference type="InterPro" id="IPR050060">
    <property type="entry name" value="Phosphoglucosamine_mutase"/>
</dbReference>
<comment type="similarity">
    <text evidence="2 7">Belongs to the phosphohexose mutase family.</text>
</comment>
<dbReference type="GO" id="GO:0008966">
    <property type="term" value="F:phosphoglucosamine mutase activity"/>
    <property type="evidence" value="ECO:0007669"/>
    <property type="project" value="UniProtKB-EC"/>
</dbReference>
<dbReference type="Pfam" id="PF02879">
    <property type="entry name" value="PGM_PMM_II"/>
    <property type="match status" value="1"/>
</dbReference>
<accession>A0ABS8AIL9</accession>
<dbReference type="EMBL" id="JAJADQ010000007">
    <property type="protein sequence ID" value="MCB2378834.1"/>
    <property type="molecule type" value="Genomic_DNA"/>
</dbReference>
<feature type="domain" description="Alpha-D-phosphohexomutase alpha/beta/alpha" evidence="11">
    <location>
        <begin position="269"/>
        <end position="371"/>
    </location>
</feature>
<evidence type="ECO:0000259" key="8">
    <source>
        <dbReference type="Pfam" id="PF00408"/>
    </source>
</evidence>
<keyword evidence="5 7" id="KW-0460">Magnesium</keyword>
<dbReference type="SUPFAM" id="SSF53738">
    <property type="entry name" value="Phosphoglucomutase, first 3 domains"/>
    <property type="match status" value="3"/>
</dbReference>
<evidence type="ECO:0000256" key="6">
    <source>
        <dbReference type="ARBA" id="ARBA00023235"/>
    </source>
</evidence>
<organism evidence="12 13">
    <name type="scientific">Hymenobacter nitidus</name>
    <dbReference type="NCBI Taxonomy" id="2880929"/>
    <lineage>
        <taxon>Bacteria</taxon>
        <taxon>Pseudomonadati</taxon>
        <taxon>Bacteroidota</taxon>
        <taxon>Cytophagia</taxon>
        <taxon>Cytophagales</taxon>
        <taxon>Hymenobacteraceae</taxon>
        <taxon>Hymenobacter</taxon>
    </lineage>
</organism>
<evidence type="ECO:0000256" key="7">
    <source>
        <dbReference type="RuleBase" id="RU004326"/>
    </source>
</evidence>
<dbReference type="InterPro" id="IPR016055">
    <property type="entry name" value="A-D-PHexomutase_a/b/a-I/II/III"/>
</dbReference>
<feature type="domain" description="Alpha-D-phosphohexomutase alpha/beta/alpha" evidence="9">
    <location>
        <begin position="8"/>
        <end position="134"/>
    </location>
</feature>
<sequence length="464" mass="50079">MALIKSISGIRGTIGGAAGEGLTPIDIVKYAAAFGTWVLQQTQNNTIVIGRDARISGEMVSKLVEGTLRGLGINVIDLGLSTTPTVEIAVPAKKAGGGIILTASHNPKQWNALKLLNDKGEFISDEEGQQVLSLGDNEAFDFAPVNKLGQYTADNSFFKKHIKAILALPLVDAEAIKAKNFRVVIDCVNSTGGIVVPMLLEALGVEKVEKLFCEPTGDFAHNPEPLPENLRDIARVLEKGSFDLGIVVDPDVDRLALVNEDGTMFGEEYTLVAVADYVLQQNGGGNTVSNLSSTRALRDVTEKHGGNYAAAAVGEVNVVTKMKETNAIIGGEGNGGIIYPELHYGRDSLVGIALFLSHLAKSNLTMTRLRASYPGYFISKNKIELTPEINTDQVLVQMKERYAKQPVNTIDGVKIEFDKEWVHLRKSNTEPIIRIYAESDSNATADHLANKIIADIKEIISVKS</sequence>
<dbReference type="PRINTS" id="PR00509">
    <property type="entry name" value="PGMPMM"/>
</dbReference>
<dbReference type="Gene3D" id="3.30.310.50">
    <property type="entry name" value="Alpha-D-phosphohexomutase, C-terminal domain"/>
    <property type="match status" value="1"/>
</dbReference>
<dbReference type="InterPro" id="IPR005846">
    <property type="entry name" value="A-D-PHexomutase_a/b/a-III"/>
</dbReference>
<dbReference type="Pfam" id="PF00408">
    <property type="entry name" value="PGM_PMM_IV"/>
    <property type="match status" value="1"/>
</dbReference>
<dbReference type="PANTHER" id="PTHR42946:SF1">
    <property type="entry name" value="PHOSPHOGLUCOMUTASE (ALPHA-D-GLUCOSE-1,6-BISPHOSPHATE-DEPENDENT)"/>
    <property type="match status" value="1"/>
</dbReference>
<dbReference type="InterPro" id="IPR024086">
    <property type="entry name" value="GlmM_arc-type"/>
</dbReference>
<keyword evidence="4 7" id="KW-0479">Metal-binding</keyword>
<dbReference type="Pfam" id="PF02878">
    <property type="entry name" value="PGM_PMM_I"/>
    <property type="match status" value="1"/>
</dbReference>
<dbReference type="InterPro" id="IPR005841">
    <property type="entry name" value="Alpha-D-phosphohexomutase_SF"/>
</dbReference>
<evidence type="ECO:0000313" key="12">
    <source>
        <dbReference type="EMBL" id="MCB2378834.1"/>
    </source>
</evidence>
<gene>
    <name evidence="12" type="primary">glmM</name>
    <name evidence="12" type="ORF">LGH70_14630</name>
</gene>
<dbReference type="Pfam" id="PF02880">
    <property type="entry name" value="PGM_PMM_III"/>
    <property type="match status" value="1"/>
</dbReference>
<dbReference type="Proteomes" id="UP001165297">
    <property type="component" value="Unassembled WGS sequence"/>
</dbReference>
<reference evidence="12" key="1">
    <citation type="submission" date="2021-10" db="EMBL/GenBank/DDBJ databases">
        <authorList>
            <person name="Dean J.D."/>
            <person name="Kim M.K."/>
            <person name="Newey C.N."/>
            <person name="Stoker T.S."/>
            <person name="Thompson D.W."/>
            <person name="Grose J.H."/>
        </authorList>
    </citation>
    <scope>NUCLEOTIDE SEQUENCE</scope>
    <source>
        <strain evidence="12">BT635</strain>
    </source>
</reference>
<evidence type="ECO:0000313" key="13">
    <source>
        <dbReference type="Proteomes" id="UP001165297"/>
    </source>
</evidence>
<evidence type="ECO:0000256" key="5">
    <source>
        <dbReference type="ARBA" id="ARBA00022842"/>
    </source>
</evidence>
<evidence type="ECO:0000259" key="9">
    <source>
        <dbReference type="Pfam" id="PF02878"/>
    </source>
</evidence>
<keyword evidence="3" id="KW-0597">Phosphoprotein</keyword>
<dbReference type="InterPro" id="IPR005843">
    <property type="entry name" value="A-D-PHexomutase_C"/>
</dbReference>
<evidence type="ECO:0000256" key="3">
    <source>
        <dbReference type="ARBA" id="ARBA00022553"/>
    </source>
</evidence>
<evidence type="ECO:0000259" key="10">
    <source>
        <dbReference type="Pfam" id="PF02879"/>
    </source>
</evidence>
<dbReference type="PANTHER" id="PTHR42946">
    <property type="entry name" value="PHOSPHOHEXOSE MUTASE"/>
    <property type="match status" value="1"/>
</dbReference>
<name>A0ABS8AIL9_9BACT</name>
<evidence type="ECO:0000256" key="2">
    <source>
        <dbReference type="ARBA" id="ARBA00010231"/>
    </source>
</evidence>
<dbReference type="NCBIfam" id="TIGR03990">
    <property type="entry name" value="Arch_GlmM"/>
    <property type="match status" value="1"/>
</dbReference>
<evidence type="ECO:0000259" key="11">
    <source>
        <dbReference type="Pfam" id="PF02880"/>
    </source>
</evidence>
<feature type="domain" description="Alpha-D-phosphohexomutase alpha/beta/alpha" evidence="10">
    <location>
        <begin position="171"/>
        <end position="262"/>
    </location>
</feature>
<protein>
    <submittedName>
        <fullName evidence="12">Phosphoglucosamine mutase</fullName>
        <ecNumber evidence="12">5.4.2.10</ecNumber>
    </submittedName>
</protein>
<comment type="cofactor">
    <cofactor evidence="1">
        <name>Mg(2+)</name>
        <dbReference type="ChEBI" id="CHEBI:18420"/>
    </cofactor>
</comment>
<dbReference type="InterPro" id="IPR005844">
    <property type="entry name" value="A-D-PHexomutase_a/b/a-I"/>
</dbReference>
<dbReference type="InterPro" id="IPR036900">
    <property type="entry name" value="A-D-PHexomutase_C_sf"/>
</dbReference>
<comment type="caution">
    <text evidence="12">The sequence shown here is derived from an EMBL/GenBank/DDBJ whole genome shotgun (WGS) entry which is preliminary data.</text>
</comment>
<dbReference type="Gene3D" id="3.40.120.10">
    <property type="entry name" value="Alpha-D-Glucose-1,6-Bisphosphate, subunit A, domain 3"/>
    <property type="match status" value="3"/>
</dbReference>
<evidence type="ECO:0000256" key="1">
    <source>
        <dbReference type="ARBA" id="ARBA00001946"/>
    </source>
</evidence>
<feature type="domain" description="Alpha-D-phosphohexomutase C-terminal" evidence="8">
    <location>
        <begin position="397"/>
        <end position="453"/>
    </location>
</feature>
<keyword evidence="6 12" id="KW-0413">Isomerase</keyword>
<keyword evidence="13" id="KW-1185">Reference proteome</keyword>
<dbReference type="InterPro" id="IPR005845">
    <property type="entry name" value="A-D-PHexomutase_a/b/a-II"/>
</dbReference>
<dbReference type="PROSITE" id="PS00710">
    <property type="entry name" value="PGM_PMM"/>
    <property type="match status" value="1"/>
</dbReference>
<dbReference type="EC" id="5.4.2.10" evidence="12"/>
<evidence type="ECO:0000256" key="4">
    <source>
        <dbReference type="ARBA" id="ARBA00022723"/>
    </source>
</evidence>
<dbReference type="SUPFAM" id="SSF55957">
    <property type="entry name" value="Phosphoglucomutase, C-terminal domain"/>
    <property type="match status" value="1"/>
</dbReference>
<proteinExistence type="inferred from homology"/>
<dbReference type="InterPro" id="IPR016066">
    <property type="entry name" value="A-D-PHexomutase_CS"/>
</dbReference>